<name>A0A9P6APD9_9AGAM</name>
<sequence length="121" mass="13242">MSRAWHLSLQSAHGLYPPRLDLNDAEDRSQSGLELRSLLCLLGPDGHLCVEAINPWGSSPRCRTRGEHGHVLGLTLCTVAIAIQDVPITRNALSPSHRTSLVRGVGARPAHRSEDLPQPRF</sequence>
<feature type="compositionally biased region" description="Basic and acidic residues" evidence="1">
    <location>
        <begin position="111"/>
        <end position="121"/>
    </location>
</feature>
<reference evidence="2" key="1">
    <citation type="journal article" date="2020" name="Nat. Commun.">
        <title>Large-scale genome sequencing of mycorrhizal fungi provides insights into the early evolution of symbiotic traits.</title>
        <authorList>
            <person name="Miyauchi S."/>
            <person name="Kiss E."/>
            <person name="Kuo A."/>
            <person name="Drula E."/>
            <person name="Kohler A."/>
            <person name="Sanchez-Garcia M."/>
            <person name="Morin E."/>
            <person name="Andreopoulos B."/>
            <person name="Barry K.W."/>
            <person name="Bonito G."/>
            <person name="Buee M."/>
            <person name="Carver A."/>
            <person name="Chen C."/>
            <person name="Cichocki N."/>
            <person name="Clum A."/>
            <person name="Culley D."/>
            <person name="Crous P.W."/>
            <person name="Fauchery L."/>
            <person name="Girlanda M."/>
            <person name="Hayes R.D."/>
            <person name="Keri Z."/>
            <person name="LaButti K."/>
            <person name="Lipzen A."/>
            <person name="Lombard V."/>
            <person name="Magnuson J."/>
            <person name="Maillard F."/>
            <person name="Murat C."/>
            <person name="Nolan M."/>
            <person name="Ohm R.A."/>
            <person name="Pangilinan J."/>
            <person name="Pereira M.F."/>
            <person name="Perotto S."/>
            <person name="Peter M."/>
            <person name="Pfister S."/>
            <person name="Riley R."/>
            <person name="Sitrit Y."/>
            <person name="Stielow J.B."/>
            <person name="Szollosi G."/>
            <person name="Zifcakova L."/>
            <person name="Stursova M."/>
            <person name="Spatafora J.W."/>
            <person name="Tedersoo L."/>
            <person name="Vaario L.M."/>
            <person name="Yamada A."/>
            <person name="Yan M."/>
            <person name="Wang P."/>
            <person name="Xu J."/>
            <person name="Bruns T."/>
            <person name="Baldrian P."/>
            <person name="Vilgalys R."/>
            <person name="Dunand C."/>
            <person name="Henrissat B."/>
            <person name="Grigoriev I.V."/>
            <person name="Hibbett D."/>
            <person name="Nagy L.G."/>
            <person name="Martin F.M."/>
        </authorList>
    </citation>
    <scope>NUCLEOTIDE SEQUENCE</scope>
    <source>
        <strain evidence="2">UP504</strain>
    </source>
</reference>
<dbReference type="Proteomes" id="UP000886523">
    <property type="component" value="Unassembled WGS sequence"/>
</dbReference>
<evidence type="ECO:0000313" key="3">
    <source>
        <dbReference type="Proteomes" id="UP000886523"/>
    </source>
</evidence>
<gene>
    <name evidence="2" type="ORF">BS47DRAFT_1488061</name>
</gene>
<feature type="region of interest" description="Disordered" evidence="1">
    <location>
        <begin position="97"/>
        <end position="121"/>
    </location>
</feature>
<organism evidence="2 3">
    <name type="scientific">Hydnum rufescens UP504</name>
    <dbReference type="NCBI Taxonomy" id="1448309"/>
    <lineage>
        <taxon>Eukaryota</taxon>
        <taxon>Fungi</taxon>
        <taxon>Dikarya</taxon>
        <taxon>Basidiomycota</taxon>
        <taxon>Agaricomycotina</taxon>
        <taxon>Agaricomycetes</taxon>
        <taxon>Cantharellales</taxon>
        <taxon>Hydnaceae</taxon>
        <taxon>Hydnum</taxon>
    </lineage>
</organism>
<dbReference type="AlphaFoldDB" id="A0A9P6APD9"/>
<protein>
    <submittedName>
        <fullName evidence="2">Uncharacterized protein</fullName>
    </submittedName>
</protein>
<comment type="caution">
    <text evidence="2">The sequence shown here is derived from an EMBL/GenBank/DDBJ whole genome shotgun (WGS) entry which is preliminary data.</text>
</comment>
<accession>A0A9P6APD9</accession>
<evidence type="ECO:0000256" key="1">
    <source>
        <dbReference type="SAM" id="MobiDB-lite"/>
    </source>
</evidence>
<proteinExistence type="predicted"/>
<dbReference type="EMBL" id="MU129040">
    <property type="protein sequence ID" value="KAF9509237.1"/>
    <property type="molecule type" value="Genomic_DNA"/>
</dbReference>
<keyword evidence="3" id="KW-1185">Reference proteome</keyword>
<evidence type="ECO:0000313" key="2">
    <source>
        <dbReference type="EMBL" id="KAF9509237.1"/>
    </source>
</evidence>